<dbReference type="GeneID" id="5023992"/>
<protein>
    <recommendedName>
        <fullName evidence="4">Translation initiation factor IF2/IF5 domain-containing protein</fullName>
    </recommendedName>
</protein>
<keyword evidence="2" id="KW-0396">Initiation factor</keyword>
<dbReference type="GO" id="GO:0003743">
    <property type="term" value="F:translation initiation factor activity"/>
    <property type="evidence" value="ECO:0000318"/>
    <property type="project" value="GO_Central"/>
</dbReference>
<proteinExistence type="inferred from homology"/>
<dbReference type="HOGENOM" id="CLU_026663_3_1_1"/>
<evidence type="ECO:0000313" key="5">
    <source>
        <dbReference type="EMBL" id="CAK70811.1"/>
    </source>
</evidence>
<evidence type="ECO:0000259" key="4">
    <source>
        <dbReference type="SMART" id="SM00653"/>
    </source>
</evidence>
<dbReference type="EMBL" id="CT868087">
    <property type="protein sequence ID" value="CAK70811.1"/>
    <property type="molecule type" value="Genomic_DNA"/>
</dbReference>
<dbReference type="OMA" id="FIRYYVV"/>
<dbReference type="Gene3D" id="3.30.30.170">
    <property type="match status" value="1"/>
</dbReference>
<evidence type="ECO:0000256" key="1">
    <source>
        <dbReference type="ARBA" id="ARBA00010397"/>
    </source>
</evidence>
<dbReference type="PANTHER" id="PTHR23001">
    <property type="entry name" value="EUKARYOTIC TRANSLATION INITIATION FACTOR"/>
    <property type="match status" value="1"/>
</dbReference>
<dbReference type="GO" id="GO:0031369">
    <property type="term" value="F:translation initiation factor binding"/>
    <property type="evidence" value="ECO:0000318"/>
    <property type="project" value="GO_Central"/>
</dbReference>
<dbReference type="OrthoDB" id="10255414at2759"/>
<feature type="domain" description="Translation initiation factor IF2/IF5" evidence="4">
    <location>
        <begin position="59"/>
        <end position="169"/>
    </location>
</feature>
<dbReference type="KEGG" id="ptm:GSPATT00038593001"/>
<dbReference type="Proteomes" id="UP000000600">
    <property type="component" value="Unassembled WGS sequence"/>
</dbReference>
<comment type="similarity">
    <text evidence="1">Belongs to the eIF-2-beta/eIF-5 family.</text>
</comment>
<dbReference type="InterPro" id="IPR045196">
    <property type="entry name" value="IF2/IF5"/>
</dbReference>
<dbReference type="STRING" id="5888.A0CJ44"/>
<dbReference type="Pfam" id="PF01873">
    <property type="entry name" value="eIF-5_eIF-2B"/>
    <property type="match status" value="1"/>
</dbReference>
<organism evidence="5 6">
    <name type="scientific">Paramecium tetraurelia</name>
    <dbReference type="NCBI Taxonomy" id="5888"/>
    <lineage>
        <taxon>Eukaryota</taxon>
        <taxon>Sar</taxon>
        <taxon>Alveolata</taxon>
        <taxon>Ciliophora</taxon>
        <taxon>Intramacronucleata</taxon>
        <taxon>Oligohymenophorea</taxon>
        <taxon>Peniculida</taxon>
        <taxon>Parameciidae</taxon>
        <taxon>Paramecium</taxon>
    </lineage>
</organism>
<gene>
    <name evidence="5" type="ORF">GSPATT00038593001</name>
</gene>
<keyword evidence="3" id="KW-0648">Protein biosynthesis</keyword>
<dbReference type="RefSeq" id="XP_001438208.1">
    <property type="nucleotide sequence ID" value="XM_001438171.1"/>
</dbReference>
<dbReference type="SUPFAM" id="SSF75689">
    <property type="entry name" value="Zinc-binding domain of translation initiation factor 2 beta"/>
    <property type="match status" value="1"/>
</dbReference>
<sequence>MEIFDFSKPKNIKKVKAAKKVLAKAPGVNKQQQNKEYYDWALERITQLLMEHNLPLATPTRKLLERPQIWLLGPKRILWRNFVPFCNEINREVQHVSQYFFLELGTEGSIAGESLIIRKKFTSTKIETLIKQYLKEYVLCSMCRSLATSIMKDVESRLYIQECKICMATKTVPKLKISNMEQI</sequence>
<dbReference type="GO" id="GO:0005850">
    <property type="term" value="C:eukaryotic translation initiation factor 2 complex"/>
    <property type="evidence" value="ECO:0000318"/>
    <property type="project" value="GO_Central"/>
</dbReference>
<dbReference type="FunCoup" id="A0CJ44">
    <property type="interactions" value="608"/>
</dbReference>
<dbReference type="InterPro" id="IPR016189">
    <property type="entry name" value="Transl_init_fac_IF2/IF5_N"/>
</dbReference>
<reference evidence="5 6" key="1">
    <citation type="journal article" date="2006" name="Nature">
        <title>Global trends of whole-genome duplications revealed by the ciliate Paramecium tetraurelia.</title>
        <authorList>
            <consortium name="Genoscope"/>
            <person name="Aury J.-M."/>
            <person name="Jaillon O."/>
            <person name="Duret L."/>
            <person name="Noel B."/>
            <person name="Jubin C."/>
            <person name="Porcel B.M."/>
            <person name="Segurens B."/>
            <person name="Daubin V."/>
            <person name="Anthouard V."/>
            <person name="Aiach N."/>
            <person name="Arnaiz O."/>
            <person name="Billaut A."/>
            <person name="Beisson J."/>
            <person name="Blanc I."/>
            <person name="Bouhouche K."/>
            <person name="Camara F."/>
            <person name="Duharcourt S."/>
            <person name="Guigo R."/>
            <person name="Gogendeau D."/>
            <person name="Katinka M."/>
            <person name="Keller A.-M."/>
            <person name="Kissmehl R."/>
            <person name="Klotz C."/>
            <person name="Koll F."/>
            <person name="Le Moue A."/>
            <person name="Lepere C."/>
            <person name="Malinsky S."/>
            <person name="Nowacki M."/>
            <person name="Nowak J.K."/>
            <person name="Plattner H."/>
            <person name="Poulain J."/>
            <person name="Ruiz F."/>
            <person name="Serrano V."/>
            <person name="Zagulski M."/>
            <person name="Dessen P."/>
            <person name="Betermier M."/>
            <person name="Weissenbach J."/>
            <person name="Scarpelli C."/>
            <person name="Schachter V."/>
            <person name="Sperling L."/>
            <person name="Meyer E."/>
            <person name="Cohen J."/>
            <person name="Wincker P."/>
        </authorList>
    </citation>
    <scope>NUCLEOTIDE SEQUENCE [LARGE SCALE GENOMIC DNA]</scope>
    <source>
        <strain evidence="5 6">Stock d4-2</strain>
    </source>
</reference>
<dbReference type="InterPro" id="IPR016190">
    <property type="entry name" value="Transl_init_fac_IF2/IF5_Zn-bd"/>
</dbReference>
<accession>A0CJ44</accession>
<dbReference type="PANTHER" id="PTHR23001:SF3">
    <property type="entry name" value="EUKARYOTIC TRANSLATION INITIATION FACTOR 2 SUBUNIT 2"/>
    <property type="match status" value="1"/>
</dbReference>
<dbReference type="GO" id="GO:0003729">
    <property type="term" value="F:mRNA binding"/>
    <property type="evidence" value="ECO:0000318"/>
    <property type="project" value="GO_Central"/>
</dbReference>
<dbReference type="SUPFAM" id="SSF100966">
    <property type="entry name" value="Translation initiation factor 2 beta, aIF2beta, N-terminal domain"/>
    <property type="match status" value="1"/>
</dbReference>
<evidence type="ECO:0000313" key="6">
    <source>
        <dbReference type="Proteomes" id="UP000000600"/>
    </source>
</evidence>
<dbReference type="InParanoid" id="A0CJ44"/>
<dbReference type="InterPro" id="IPR002735">
    <property type="entry name" value="Transl_init_fac_IF2/IF5_dom"/>
</dbReference>
<evidence type="ECO:0000256" key="3">
    <source>
        <dbReference type="ARBA" id="ARBA00022917"/>
    </source>
</evidence>
<keyword evidence="6" id="KW-1185">Reference proteome</keyword>
<dbReference type="GO" id="GO:0001731">
    <property type="term" value="P:formation of translation preinitiation complex"/>
    <property type="evidence" value="ECO:0000318"/>
    <property type="project" value="GO_Central"/>
</dbReference>
<dbReference type="FunFam" id="3.30.30.170:FF:000001">
    <property type="entry name" value="Eukaryotic translation initiation factor 2 subunit"/>
    <property type="match status" value="1"/>
</dbReference>
<dbReference type="SMART" id="SM00653">
    <property type="entry name" value="eIF2B_5"/>
    <property type="match status" value="1"/>
</dbReference>
<dbReference type="AlphaFoldDB" id="A0CJ44"/>
<evidence type="ECO:0000256" key="2">
    <source>
        <dbReference type="ARBA" id="ARBA00022540"/>
    </source>
</evidence>
<dbReference type="eggNOG" id="KOG2768">
    <property type="taxonomic scope" value="Eukaryota"/>
</dbReference>
<name>A0CJ44_PARTE</name>